<evidence type="ECO:0000313" key="1">
    <source>
        <dbReference type="EMBL" id="TYB30234.1"/>
    </source>
</evidence>
<dbReference type="InterPro" id="IPR036105">
    <property type="entry name" value="DiNase_FeMo-co_biosyn_sf"/>
</dbReference>
<dbReference type="AlphaFoldDB" id="A0A5D0M8Z6"/>
<reference evidence="1" key="1">
    <citation type="submission" date="2019-08" db="EMBL/GenBank/DDBJ databases">
        <title>Genomic characterization of a novel candidate phylum (ARYD3) from a high temperature, high salinity tertiary oil reservoir in north central Oklahoma, USA.</title>
        <authorList>
            <person name="Youssef N.H."/>
            <person name="Yadav A."/>
            <person name="Elshahed M.S."/>
        </authorList>
    </citation>
    <scope>NUCLEOTIDE SEQUENCE [LARGE SCALE GENOMIC DNA]</scope>
    <source>
        <strain evidence="1">ARYD3</strain>
    </source>
</reference>
<accession>A0A5D0M8Z6</accession>
<name>A0A5D0M8Z6_9BACT</name>
<comment type="caution">
    <text evidence="1">The sequence shown here is derived from an EMBL/GenBank/DDBJ whole genome shotgun (WGS) entry which is preliminary data.</text>
</comment>
<dbReference type="SUPFAM" id="SSF53146">
    <property type="entry name" value="Nitrogenase accessory factor-like"/>
    <property type="match status" value="1"/>
</dbReference>
<dbReference type="EMBL" id="VSIX01000172">
    <property type="protein sequence ID" value="TYB30234.1"/>
    <property type="molecule type" value="Genomic_DNA"/>
</dbReference>
<dbReference type="Proteomes" id="UP000324143">
    <property type="component" value="Unassembled WGS sequence"/>
</dbReference>
<dbReference type="Gene3D" id="3.30.420.130">
    <property type="entry name" value="Dinitrogenase iron-molybdenum cofactor biosynthesis domain"/>
    <property type="match status" value="1"/>
</dbReference>
<keyword evidence="2" id="KW-1185">Reference proteome</keyword>
<organism evidence="1 2">
    <name type="scientific">Candidatus Mcinerneyibacterium aminivorans</name>
    <dbReference type="NCBI Taxonomy" id="2703815"/>
    <lineage>
        <taxon>Bacteria</taxon>
        <taxon>Candidatus Macinerneyibacteriota</taxon>
        <taxon>Candidatus Mcinerneyibacteria</taxon>
        <taxon>Candidatus Mcinerneyibacteriales</taxon>
        <taxon>Candidatus Mcinerneyibacteriaceae</taxon>
        <taxon>Candidatus Mcinerneyibacterium</taxon>
    </lineage>
</organism>
<evidence type="ECO:0000313" key="2">
    <source>
        <dbReference type="Proteomes" id="UP000324143"/>
    </source>
</evidence>
<sequence length="43" mass="4900">MRRIAIAANKGKVATHFGRCPEYIFVDIENNKIQNKKKVENPG</sequence>
<feature type="non-terminal residue" evidence="1">
    <location>
        <position position="43"/>
    </location>
</feature>
<protein>
    <submittedName>
        <fullName evidence="1">Dinitrogenase iron-molybdenum cofactor</fullName>
    </submittedName>
</protein>
<proteinExistence type="predicted"/>
<gene>
    <name evidence="1" type="ORF">FXF47_10280</name>
</gene>